<dbReference type="Gene3D" id="2.60.120.620">
    <property type="entry name" value="q2cbj1_9rhob like domain"/>
    <property type="match status" value="1"/>
</dbReference>
<dbReference type="RefSeq" id="WP_285673027.1">
    <property type="nucleotide sequence ID" value="NZ_BSYI01000029.1"/>
</dbReference>
<comment type="caution">
    <text evidence="1">The sequence shown here is derived from an EMBL/GenBank/DDBJ whole genome shotgun (WGS) entry which is preliminary data.</text>
</comment>
<dbReference type="Proteomes" id="UP001239909">
    <property type="component" value="Unassembled WGS sequence"/>
</dbReference>
<name>A0ABQ6LP18_9RHOB</name>
<protein>
    <recommendedName>
        <fullName evidence="3">Fe2OG dioxygenase domain-containing protein</fullName>
    </recommendedName>
</protein>
<evidence type="ECO:0000313" key="2">
    <source>
        <dbReference type="Proteomes" id="UP001239909"/>
    </source>
</evidence>
<evidence type="ECO:0000313" key="1">
    <source>
        <dbReference type="EMBL" id="GMG84084.1"/>
    </source>
</evidence>
<accession>A0ABQ6LP18</accession>
<dbReference type="EMBL" id="BSYI01000029">
    <property type="protein sequence ID" value="GMG84084.1"/>
    <property type="molecule type" value="Genomic_DNA"/>
</dbReference>
<evidence type="ECO:0008006" key="3">
    <source>
        <dbReference type="Google" id="ProtNLM"/>
    </source>
</evidence>
<organism evidence="1 2">
    <name type="scientific">Paralimibaculum aggregatum</name>
    <dbReference type="NCBI Taxonomy" id="3036245"/>
    <lineage>
        <taxon>Bacteria</taxon>
        <taxon>Pseudomonadati</taxon>
        <taxon>Pseudomonadota</taxon>
        <taxon>Alphaproteobacteria</taxon>
        <taxon>Rhodobacterales</taxon>
        <taxon>Paracoccaceae</taxon>
        <taxon>Paralimibaculum</taxon>
    </lineage>
</organism>
<gene>
    <name evidence="1" type="ORF">LNKW23_32980</name>
</gene>
<dbReference type="Pfam" id="PF13759">
    <property type="entry name" value="2OG-FeII_Oxy_5"/>
    <property type="match status" value="1"/>
</dbReference>
<dbReference type="NCBIfam" id="TIGR02466">
    <property type="entry name" value="TIGR02466 family protein"/>
    <property type="match status" value="1"/>
</dbReference>
<dbReference type="InterPro" id="IPR012668">
    <property type="entry name" value="CHP02466"/>
</dbReference>
<reference evidence="1 2" key="1">
    <citation type="submission" date="2023-04" db="EMBL/GenBank/DDBJ databases">
        <title>Marinoamorphus aggregata gen. nov., sp. Nov., isolate from tissue of brittle star Ophioplocus japonicus.</title>
        <authorList>
            <person name="Kawano K."/>
            <person name="Sawayama S."/>
            <person name="Nakagawa S."/>
        </authorList>
    </citation>
    <scope>NUCLEOTIDE SEQUENCE [LARGE SCALE GENOMIC DNA]</scope>
    <source>
        <strain evidence="1 2">NKW23</strain>
    </source>
</reference>
<keyword evidence="2" id="KW-1185">Reference proteome</keyword>
<proteinExistence type="predicted"/>
<sequence>MAAQPQIELRNIFPTPIAIFHMPDAARLNDALEAAILAKEAETASVHHSNWGGWQSPHDLDVWGGPEAVAVIETAQQIAGKLTCDRQGRPVAPRWAMNAWANVNRQGQGNEFHTHPGAFWSATYYVRDGGVAADPSLGGEFEIADPRGIAPAMLAPQLTIATRGAGSMGVSETVRPVEGMLMLFPSWLSHGVRPYNGDRLRISIALNLTPMP</sequence>